<gene>
    <name evidence="1" type="ORF">EJB05_32204</name>
</gene>
<dbReference type="EMBL" id="RWGY01000026">
    <property type="protein sequence ID" value="TVU22503.1"/>
    <property type="molecule type" value="Genomic_DNA"/>
</dbReference>
<feature type="non-terminal residue" evidence="1">
    <location>
        <position position="1"/>
    </location>
</feature>
<comment type="caution">
    <text evidence="1">The sequence shown here is derived from an EMBL/GenBank/DDBJ whole genome shotgun (WGS) entry which is preliminary data.</text>
</comment>
<feature type="non-terminal residue" evidence="1">
    <location>
        <position position="90"/>
    </location>
</feature>
<accession>A0A5J9UFJ5</accession>
<protein>
    <submittedName>
        <fullName evidence="1">Uncharacterized protein</fullName>
    </submittedName>
</protein>
<dbReference type="Gramene" id="TVU22503">
    <property type="protein sequence ID" value="TVU22503"/>
    <property type="gene ID" value="EJB05_32204"/>
</dbReference>
<dbReference type="Proteomes" id="UP000324897">
    <property type="component" value="Unassembled WGS sequence"/>
</dbReference>
<reference evidence="1 2" key="1">
    <citation type="journal article" date="2019" name="Sci. Rep.">
        <title>A high-quality genome of Eragrostis curvula grass provides insights into Poaceae evolution and supports new strategies to enhance forage quality.</title>
        <authorList>
            <person name="Carballo J."/>
            <person name="Santos B.A.C.M."/>
            <person name="Zappacosta D."/>
            <person name="Garbus I."/>
            <person name="Selva J.P."/>
            <person name="Gallo C.A."/>
            <person name="Diaz A."/>
            <person name="Albertini E."/>
            <person name="Caccamo M."/>
            <person name="Echenique V."/>
        </authorList>
    </citation>
    <scope>NUCLEOTIDE SEQUENCE [LARGE SCALE GENOMIC DNA]</scope>
    <source>
        <strain evidence="2">cv. Victoria</strain>
        <tissue evidence="1">Leaf</tissue>
    </source>
</reference>
<evidence type="ECO:0000313" key="2">
    <source>
        <dbReference type="Proteomes" id="UP000324897"/>
    </source>
</evidence>
<evidence type="ECO:0000313" key="1">
    <source>
        <dbReference type="EMBL" id="TVU22503.1"/>
    </source>
</evidence>
<sequence>MEVMPSEARSLPDLVVGPCFTTVAVETSWPSTACLNRPSSRAPNGVSKIWEVFALAKVSFTSKNCSECKIRVGGGANSSALFPAWNPKKD</sequence>
<keyword evidence="2" id="KW-1185">Reference proteome</keyword>
<organism evidence="1 2">
    <name type="scientific">Eragrostis curvula</name>
    <name type="common">weeping love grass</name>
    <dbReference type="NCBI Taxonomy" id="38414"/>
    <lineage>
        <taxon>Eukaryota</taxon>
        <taxon>Viridiplantae</taxon>
        <taxon>Streptophyta</taxon>
        <taxon>Embryophyta</taxon>
        <taxon>Tracheophyta</taxon>
        <taxon>Spermatophyta</taxon>
        <taxon>Magnoliopsida</taxon>
        <taxon>Liliopsida</taxon>
        <taxon>Poales</taxon>
        <taxon>Poaceae</taxon>
        <taxon>PACMAD clade</taxon>
        <taxon>Chloridoideae</taxon>
        <taxon>Eragrostideae</taxon>
        <taxon>Eragrostidinae</taxon>
        <taxon>Eragrostis</taxon>
    </lineage>
</organism>
<dbReference type="AlphaFoldDB" id="A0A5J9UFJ5"/>
<proteinExistence type="predicted"/>
<name>A0A5J9UFJ5_9POAL</name>